<proteinExistence type="predicted"/>
<evidence type="ECO:0000259" key="1">
    <source>
        <dbReference type="Pfam" id="PF01710"/>
    </source>
</evidence>
<reference evidence="2" key="1">
    <citation type="submission" date="2020-02" db="EMBL/GenBank/DDBJ databases">
        <authorList>
            <person name="Meier V. D."/>
        </authorList>
    </citation>
    <scope>NUCLEOTIDE SEQUENCE</scope>
    <source>
        <strain evidence="2">AVDCRST_MAG94</strain>
    </source>
</reference>
<gene>
    <name evidence="2" type="ORF">AVDCRST_MAG94-1668</name>
</gene>
<sequence length="128" mass="14688">MAKAYSYDFRQRVVQAIELDGFKKSEVSHLFNISRNTIDLWLKRKAATGDVQAKQRQGASPRQKITDWEKFRAFAKEHSDKTQVEMAVLWESDISDRTISRALATIGWTRKKRRTGIANAMKSNGQPS</sequence>
<protein>
    <recommendedName>
        <fullName evidence="1">Transposase Synechocystis PCC 6803 domain-containing protein</fullName>
    </recommendedName>
</protein>
<dbReference type="InterPro" id="IPR002622">
    <property type="entry name" value="Transposase_14"/>
</dbReference>
<dbReference type="InterPro" id="IPR009057">
    <property type="entry name" value="Homeodomain-like_sf"/>
</dbReference>
<organism evidence="2">
    <name type="scientific">uncultured Leptolyngbya sp</name>
    <dbReference type="NCBI Taxonomy" id="332963"/>
    <lineage>
        <taxon>Bacteria</taxon>
        <taxon>Bacillati</taxon>
        <taxon>Cyanobacteriota</taxon>
        <taxon>Cyanophyceae</taxon>
        <taxon>Leptolyngbyales</taxon>
        <taxon>Leptolyngbyaceae</taxon>
        <taxon>Leptolyngbya group</taxon>
        <taxon>Leptolyngbya</taxon>
        <taxon>environmental samples</taxon>
    </lineage>
</organism>
<accession>A0A6J4L9G7</accession>
<dbReference type="Pfam" id="PF01710">
    <property type="entry name" value="HTH_Tnp_IS630"/>
    <property type="match status" value="1"/>
</dbReference>
<dbReference type="EMBL" id="CADCTY010000576">
    <property type="protein sequence ID" value="CAA9325915.1"/>
    <property type="molecule type" value="Genomic_DNA"/>
</dbReference>
<name>A0A6J4L9G7_9CYAN</name>
<evidence type="ECO:0000313" key="2">
    <source>
        <dbReference type="EMBL" id="CAA9325915.1"/>
    </source>
</evidence>
<dbReference type="AlphaFoldDB" id="A0A6J4L9G7"/>
<feature type="domain" description="Transposase Synechocystis PCC 6803" evidence="1">
    <location>
        <begin position="4"/>
        <end position="123"/>
    </location>
</feature>
<dbReference type="SUPFAM" id="SSF46689">
    <property type="entry name" value="Homeodomain-like"/>
    <property type="match status" value="1"/>
</dbReference>